<dbReference type="EMBL" id="MN739300">
    <property type="protein sequence ID" value="QHS97531.1"/>
    <property type="molecule type" value="Genomic_DNA"/>
</dbReference>
<sequence>MFCSVFAYWYDSHICLAVQWYNEIYGWIVLNQKATDVKYLLFNPIKRLQIRWPNESCEVWKRRLRRPILCCMKIHEEVFCNEEWAINQG</sequence>
<evidence type="ECO:0000313" key="1">
    <source>
        <dbReference type="EMBL" id="QHS97531.1"/>
    </source>
</evidence>
<reference evidence="1" key="1">
    <citation type="journal article" date="2020" name="Nature">
        <title>Giant virus diversity and host interactions through global metagenomics.</title>
        <authorList>
            <person name="Schulz F."/>
            <person name="Roux S."/>
            <person name="Paez-Espino D."/>
            <person name="Jungbluth S."/>
            <person name="Walsh D.A."/>
            <person name="Denef V.J."/>
            <person name="McMahon K.D."/>
            <person name="Konstantinidis K.T."/>
            <person name="Eloe-Fadrosh E.A."/>
            <person name="Kyrpides N.C."/>
            <person name="Woyke T."/>
        </authorList>
    </citation>
    <scope>NUCLEOTIDE SEQUENCE</scope>
    <source>
        <strain evidence="1">GVMAG-M-3300020182-33</strain>
    </source>
</reference>
<accession>A0A6C0C0A3</accession>
<name>A0A6C0C0A3_9ZZZZ</name>
<dbReference type="AlphaFoldDB" id="A0A6C0C0A3"/>
<protein>
    <submittedName>
        <fullName evidence="1">Uncharacterized protein</fullName>
    </submittedName>
</protein>
<proteinExistence type="predicted"/>
<organism evidence="1">
    <name type="scientific">viral metagenome</name>
    <dbReference type="NCBI Taxonomy" id="1070528"/>
    <lineage>
        <taxon>unclassified sequences</taxon>
        <taxon>metagenomes</taxon>
        <taxon>organismal metagenomes</taxon>
    </lineage>
</organism>